<protein>
    <submittedName>
        <fullName evidence="1">Uncharacterized protein</fullName>
    </submittedName>
</protein>
<comment type="caution">
    <text evidence="1">The sequence shown here is derived from an EMBL/GenBank/DDBJ whole genome shotgun (WGS) entry which is preliminary data.</text>
</comment>
<organism evidence="1 2">
    <name type="scientific">Caerostris extrusa</name>
    <name type="common">Bark spider</name>
    <name type="synonym">Caerostris bankana</name>
    <dbReference type="NCBI Taxonomy" id="172846"/>
    <lineage>
        <taxon>Eukaryota</taxon>
        <taxon>Metazoa</taxon>
        <taxon>Ecdysozoa</taxon>
        <taxon>Arthropoda</taxon>
        <taxon>Chelicerata</taxon>
        <taxon>Arachnida</taxon>
        <taxon>Araneae</taxon>
        <taxon>Araneomorphae</taxon>
        <taxon>Entelegynae</taxon>
        <taxon>Araneoidea</taxon>
        <taxon>Araneidae</taxon>
        <taxon>Caerostris</taxon>
    </lineage>
</organism>
<dbReference type="AlphaFoldDB" id="A0AAV4VS47"/>
<accession>A0AAV4VS47</accession>
<keyword evidence="2" id="KW-1185">Reference proteome</keyword>
<proteinExistence type="predicted"/>
<gene>
    <name evidence="1" type="ORF">CEXT_118631</name>
</gene>
<dbReference type="EMBL" id="BPLR01015015">
    <property type="protein sequence ID" value="GIY72953.1"/>
    <property type="molecule type" value="Genomic_DNA"/>
</dbReference>
<sequence>MFRYIFDCVETRRANQLTEFKQADTSKHGEKKYKDAYANWLIKNFAGKHKKRMAELLLKKNPEPIRKDLNHYHHKVNEMTRKFKNLHLSDALSLHENSYSIPETVCNNFL</sequence>
<name>A0AAV4VS47_CAEEX</name>
<evidence type="ECO:0000313" key="1">
    <source>
        <dbReference type="EMBL" id="GIY72953.1"/>
    </source>
</evidence>
<evidence type="ECO:0000313" key="2">
    <source>
        <dbReference type="Proteomes" id="UP001054945"/>
    </source>
</evidence>
<dbReference type="Proteomes" id="UP001054945">
    <property type="component" value="Unassembled WGS sequence"/>
</dbReference>
<reference evidence="1 2" key="1">
    <citation type="submission" date="2021-06" db="EMBL/GenBank/DDBJ databases">
        <title>Caerostris extrusa draft genome.</title>
        <authorList>
            <person name="Kono N."/>
            <person name="Arakawa K."/>
        </authorList>
    </citation>
    <scope>NUCLEOTIDE SEQUENCE [LARGE SCALE GENOMIC DNA]</scope>
</reference>